<keyword evidence="3" id="KW-1185">Reference proteome</keyword>
<protein>
    <recommendedName>
        <fullName evidence="1">Transposase zinc-binding domain-containing protein</fullName>
    </recommendedName>
</protein>
<dbReference type="Proteomes" id="UP000422232">
    <property type="component" value="Chromosome"/>
</dbReference>
<accession>A0A9Q5VBL7</accession>
<dbReference type="Pfam" id="PF14319">
    <property type="entry name" value="Zn_Tnp_IS91"/>
    <property type="match status" value="1"/>
</dbReference>
<organism evidence="2 3">
    <name type="scientific">Piscirickettsia salmonis</name>
    <dbReference type="NCBI Taxonomy" id="1238"/>
    <lineage>
        <taxon>Bacteria</taxon>
        <taxon>Pseudomonadati</taxon>
        <taxon>Pseudomonadota</taxon>
        <taxon>Gammaproteobacteria</taxon>
        <taxon>Thiotrichales</taxon>
        <taxon>Piscirickettsiaceae</taxon>
        <taxon>Piscirickettsia</taxon>
    </lineage>
</organism>
<reference evidence="2 3" key="1">
    <citation type="submission" date="2019-04" db="EMBL/GenBank/DDBJ databases">
        <title>Complete genome sequencing of Piscirickettsia salmonis strain Psal-009.</title>
        <authorList>
            <person name="Schober I."/>
            <person name="Bunk B."/>
            <person name="Sproer C."/>
            <person name="Carril G.P."/>
            <person name="Riedel T."/>
            <person name="Flores-Herrera P.A."/>
            <person name="Nourdin-Galindo G."/>
            <person name="Marshall S.H."/>
            <person name="Overmann J."/>
        </authorList>
    </citation>
    <scope>NUCLEOTIDE SEQUENCE [LARGE SCALE GENOMIC DNA]</scope>
    <source>
        <strain evidence="2 3">Psal-009</strain>
    </source>
</reference>
<gene>
    <name evidence="2" type="ORF">Psal009_03512</name>
</gene>
<evidence type="ECO:0000259" key="1">
    <source>
        <dbReference type="Pfam" id="PF14319"/>
    </source>
</evidence>
<dbReference type="EMBL" id="CP038908">
    <property type="protein sequence ID" value="QGO07555.1"/>
    <property type="molecule type" value="Genomic_DNA"/>
</dbReference>
<sequence>MINRLFYSELIPLSSFHSIKHLFQTGRAWWRYYSANKEYIPNHVVDTVISMLSCKEKVAGYDQYTCSNPNCLHTKVIAFTCKSRLCNSCGKKPLSNGSLSKMKSYPNAIINISLTPCPQRFGHFSKPIVSY</sequence>
<name>A0A9Q5VBL7_PISSA</name>
<proteinExistence type="predicted"/>
<feature type="domain" description="Transposase zinc-binding" evidence="1">
    <location>
        <begin position="30"/>
        <end position="93"/>
    </location>
</feature>
<dbReference type="InterPro" id="IPR026889">
    <property type="entry name" value="Zn_Tnp"/>
</dbReference>
<evidence type="ECO:0000313" key="2">
    <source>
        <dbReference type="EMBL" id="QGO07555.1"/>
    </source>
</evidence>
<evidence type="ECO:0000313" key="3">
    <source>
        <dbReference type="Proteomes" id="UP000422232"/>
    </source>
</evidence>
<dbReference type="AlphaFoldDB" id="A0A9Q5VBL7"/>
<dbReference type="RefSeq" id="WP_075273397.1">
    <property type="nucleotide sequence ID" value="NZ_CP013778.1"/>
</dbReference>